<dbReference type="GO" id="GO:0016740">
    <property type="term" value="F:transferase activity"/>
    <property type="evidence" value="ECO:0007669"/>
    <property type="project" value="UniProtKB-KW"/>
</dbReference>
<dbReference type="InterPro" id="IPR000192">
    <property type="entry name" value="Aminotrans_V_dom"/>
</dbReference>
<gene>
    <name evidence="3" type="ORF">BDV98DRAFT_58194</name>
</gene>
<dbReference type="Proteomes" id="UP000305067">
    <property type="component" value="Unassembled WGS sequence"/>
</dbReference>
<dbReference type="InterPro" id="IPR015421">
    <property type="entry name" value="PyrdxlP-dep_Trfase_major"/>
</dbReference>
<accession>A0A5C3QVC7</accession>
<protein>
    <submittedName>
        <fullName evidence="3">PLP-dependent transferase</fullName>
    </submittedName>
</protein>
<dbReference type="SUPFAM" id="SSF53383">
    <property type="entry name" value="PLP-dependent transferases"/>
    <property type="match status" value="1"/>
</dbReference>
<evidence type="ECO:0000256" key="1">
    <source>
        <dbReference type="ARBA" id="ARBA00022898"/>
    </source>
</evidence>
<evidence type="ECO:0000313" key="3">
    <source>
        <dbReference type="EMBL" id="TFL02284.1"/>
    </source>
</evidence>
<evidence type="ECO:0000259" key="2">
    <source>
        <dbReference type="Pfam" id="PF00266"/>
    </source>
</evidence>
<proteinExistence type="predicted"/>
<name>A0A5C3QVC7_9AGAR</name>
<dbReference type="PANTHER" id="PTHR43092">
    <property type="entry name" value="L-CYSTEINE DESULFHYDRASE"/>
    <property type="match status" value="1"/>
</dbReference>
<organism evidence="3 4">
    <name type="scientific">Pterulicium gracile</name>
    <dbReference type="NCBI Taxonomy" id="1884261"/>
    <lineage>
        <taxon>Eukaryota</taxon>
        <taxon>Fungi</taxon>
        <taxon>Dikarya</taxon>
        <taxon>Basidiomycota</taxon>
        <taxon>Agaricomycotina</taxon>
        <taxon>Agaricomycetes</taxon>
        <taxon>Agaricomycetidae</taxon>
        <taxon>Agaricales</taxon>
        <taxon>Pleurotineae</taxon>
        <taxon>Pterulaceae</taxon>
        <taxon>Pterulicium</taxon>
    </lineage>
</organism>
<dbReference type="InterPro" id="IPR015424">
    <property type="entry name" value="PyrdxlP-dep_Trfase"/>
</dbReference>
<dbReference type="OrthoDB" id="5978656at2759"/>
<keyword evidence="4" id="KW-1185">Reference proteome</keyword>
<reference evidence="3 4" key="1">
    <citation type="journal article" date="2019" name="Nat. Ecol. Evol.">
        <title>Megaphylogeny resolves global patterns of mushroom evolution.</title>
        <authorList>
            <person name="Varga T."/>
            <person name="Krizsan K."/>
            <person name="Foldi C."/>
            <person name="Dima B."/>
            <person name="Sanchez-Garcia M."/>
            <person name="Sanchez-Ramirez S."/>
            <person name="Szollosi G.J."/>
            <person name="Szarkandi J.G."/>
            <person name="Papp V."/>
            <person name="Albert L."/>
            <person name="Andreopoulos W."/>
            <person name="Angelini C."/>
            <person name="Antonin V."/>
            <person name="Barry K.W."/>
            <person name="Bougher N.L."/>
            <person name="Buchanan P."/>
            <person name="Buyck B."/>
            <person name="Bense V."/>
            <person name="Catcheside P."/>
            <person name="Chovatia M."/>
            <person name="Cooper J."/>
            <person name="Damon W."/>
            <person name="Desjardin D."/>
            <person name="Finy P."/>
            <person name="Geml J."/>
            <person name="Haridas S."/>
            <person name="Hughes K."/>
            <person name="Justo A."/>
            <person name="Karasinski D."/>
            <person name="Kautmanova I."/>
            <person name="Kiss B."/>
            <person name="Kocsube S."/>
            <person name="Kotiranta H."/>
            <person name="LaButti K.M."/>
            <person name="Lechner B.E."/>
            <person name="Liimatainen K."/>
            <person name="Lipzen A."/>
            <person name="Lukacs Z."/>
            <person name="Mihaltcheva S."/>
            <person name="Morgado L.N."/>
            <person name="Niskanen T."/>
            <person name="Noordeloos M.E."/>
            <person name="Ohm R.A."/>
            <person name="Ortiz-Santana B."/>
            <person name="Ovrebo C."/>
            <person name="Racz N."/>
            <person name="Riley R."/>
            <person name="Savchenko A."/>
            <person name="Shiryaev A."/>
            <person name="Soop K."/>
            <person name="Spirin V."/>
            <person name="Szebenyi C."/>
            <person name="Tomsovsky M."/>
            <person name="Tulloss R.E."/>
            <person name="Uehling J."/>
            <person name="Grigoriev I.V."/>
            <person name="Vagvolgyi C."/>
            <person name="Papp T."/>
            <person name="Martin F.M."/>
            <person name="Miettinen O."/>
            <person name="Hibbett D.S."/>
            <person name="Nagy L.G."/>
        </authorList>
    </citation>
    <scope>NUCLEOTIDE SEQUENCE [LARGE SCALE GENOMIC DNA]</scope>
    <source>
        <strain evidence="3 4">CBS 309.79</strain>
    </source>
</reference>
<dbReference type="AlphaFoldDB" id="A0A5C3QVC7"/>
<feature type="domain" description="Aminotransferase class V" evidence="2">
    <location>
        <begin position="197"/>
        <end position="363"/>
    </location>
</feature>
<dbReference type="Gene3D" id="3.40.640.10">
    <property type="entry name" value="Type I PLP-dependent aspartate aminotransferase-like (Major domain)"/>
    <property type="match status" value="1"/>
</dbReference>
<dbReference type="STRING" id="1884261.A0A5C3QVC7"/>
<dbReference type="EMBL" id="ML178823">
    <property type="protein sequence ID" value="TFL02284.1"/>
    <property type="molecule type" value="Genomic_DNA"/>
</dbReference>
<evidence type="ECO:0000313" key="4">
    <source>
        <dbReference type="Proteomes" id="UP000305067"/>
    </source>
</evidence>
<keyword evidence="1" id="KW-0663">Pyridoxal phosphate</keyword>
<dbReference type="Pfam" id="PF00266">
    <property type="entry name" value="Aminotran_5"/>
    <property type="match status" value="1"/>
</dbReference>
<dbReference type="PANTHER" id="PTHR43092:SF2">
    <property type="entry name" value="HERCYNYLCYSTEINE SULFOXIDE LYASE"/>
    <property type="match status" value="1"/>
</dbReference>
<sequence>MVQNPSPALQKWFSEDPPAFGRELREKLFYFDPEYIPLNHGSYGGTPKPVQEYFDEVDKRIEANTDLFMRIDLAPLLADVRERAANFLGIETDECYLVTNASLGLNTIMRNFVWNAEDVIVTTSVTYGSIQKTAEYIRDTPPNPKVSVMQLIFPTTHAEIIAKFRAHIECLVKARTSFAQNWGLRKKCNVKTAGKGKIVAIIDSIVSTPGMLMPWKEMVEICGEYGVWSVVDGAHSIGNEQGINLCEALPDFWVSNAHKWLTSKKSCAIMYVPQRNHHMFRTAIPTSSVYPSGSLKATYDWNGTIDWANYMAVNAALDMREWLGGEEKIWEYCHGLAVDGTRRLAEILGTQLLDKTENLEFTTMMCEVGLPISSSVPGTSEVDVAFKRKMLVERKAFISNYYHNGKFWARCSAQIYNDVGPYLPLPPPSILASLPLPGTSTDTEIRCRWKTLKKLDGSSSKFVRRLTRNSVARIRRERGRRRT</sequence>
<keyword evidence="3" id="KW-0808">Transferase</keyword>